<dbReference type="GO" id="GO:0016020">
    <property type="term" value="C:membrane"/>
    <property type="evidence" value="ECO:0007669"/>
    <property type="project" value="UniProtKB-SubCell"/>
</dbReference>
<keyword evidence="8" id="KW-1185">Reference proteome</keyword>
<dbReference type="KEGG" id="schi:SCHIN_v1c08910"/>
<evidence type="ECO:0000313" key="8">
    <source>
        <dbReference type="Proteomes" id="UP000323144"/>
    </source>
</evidence>
<keyword evidence="4 6" id="KW-0472">Membrane</keyword>
<protein>
    <submittedName>
        <fullName evidence="7">Rhomboid protease GluP</fullName>
    </submittedName>
</protein>
<evidence type="ECO:0000256" key="6">
    <source>
        <dbReference type="SAM" id="Phobius"/>
    </source>
</evidence>
<evidence type="ECO:0000313" key="7">
    <source>
        <dbReference type="EMBL" id="QEH62086.1"/>
    </source>
</evidence>
<dbReference type="GO" id="GO:0008233">
    <property type="term" value="F:peptidase activity"/>
    <property type="evidence" value="ECO:0007669"/>
    <property type="project" value="UniProtKB-KW"/>
</dbReference>
<feature type="transmembrane region" description="Helical" evidence="6">
    <location>
        <begin position="360"/>
        <end position="382"/>
    </location>
</feature>
<keyword evidence="7" id="KW-0378">Hydrolase</keyword>
<feature type="transmembrane region" description="Helical" evidence="6">
    <location>
        <begin position="219"/>
        <end position="241"/>
    </location>
</feature>
<feature type="transmembrane region" description="Helical" evidence="6">
    <location>
        <begin position="334"/>
        <end position="353"/>
    </location>
</feature>
<organism evidence="7 8">
    <name type="scientific">Spiroplasma chinense</name>
    <dbReference type="NCBI Taxonomy" id="216932"/>
    <lineage>
        <taxon>Bacteria</taxon>
        <taxon>Bacillati</taxon>
        <taxon>Mycoplasmatota</taxon>
        <taxon>Mollicutes</taxon>
        <taxon>Entomoplasmatales</taxon>
        <taxon>Spiroplasmataceae</taxon>
        <taxon>Spiroplasma</taxon>
    </lineage>
</organism>
<accession>A0A5B9Y5T1</accession>
<dbReference type="GO" id="GO:0006508">
    <property type="term" value="P:proteolysis"/>
    <property type="evidence" value="ECO:0007669"/>
    <property type="project" value="UniProtKB-KW"/>
</dbReference>
<dbReference type="InterPro" id="IPR035952">
    <property type="entry name" value="Rhomboid-like_sf"/>
</dbReference>
<proteinExistence type="predicted"/>
<keyword evidence="7" id="KW-0645">Protease</keyword>
<name>A0A5B9Y5T1_9MOLU</name>
<feature type="region of interest" description="Disordered" evidence="5">
    <location>
        <begin position="114"/>
        <end position="133"/>
    </location>
</feature>
<dbReference type="Proteomes" id="UP000323144">
    <property type="component" value="Chromosome"/>
</dbReference>
<gene>
    <name evidence="7" type="primary">gluP</name>
    <name evidence="7" type="ORF">SCHIN_v1c08910</name>
</gene>
<feature type="compositionally biased region" description="Acidic residues" evidence="5">
    <location>
        <begin position="121"/>
        <end position="131"/>
    </location>
</feature>
<sequence length="438" mass="49071">MQMNNSDLKLLLVHYFIKVEKYKADLVESDDYISVLVNPKNKTQLIAIGIGELSGVEGKIFKVKEKHTSGKREAFNVLKISITEESFKDVVCVSNLKEAKAQLIKDFPKITSLEETKQEESEPDLSEEEILESLKNPNSSENKKLKKLVSSMNTQTAVSMSLMVLFCIIPIITFGLWIFLSTKVDGLAHTGIASLFFGGSNRALTIVGHQFWRIFTYGFSLHSAGIFGALIEVAIVLVLYIRLARYTEGIIGSWKYAFIMFVTYPLTGFFLSVMVPGMVFTGILGFASSTITVLGVTTWNKKSDTVTLFSKNRLILPLLVMIMYTILFKDSSDYLIIVTAAGISGSITLLFTYDYSRPDFYLAFPIIMLIGLILLPFIFLFVPSYGIAPDFVSMYTLAFYAQTGVMKTNYLNNIIYNLNGWQFSLQDINGVISLVPFK</sequence>
<evidence type="ECO:0000256" key="4">
    <source>
        <dbReference type="ARBA" id="ARBA00023136"/>
    </source>
</evidence>
<evidence type="ECO:0000256" key="2">
    <source>
        <dbReference type="ARBA" id="ARBA00022692"/>
    </source>
</evidence>
<feature type="transmembrane region" description="Helical" evidence="6">
    <location>
        <begin position="312"/>
        <end position="328"/>
    </location>
</feature>
<evidence type="ECO:0000256" key="3">
    <source>
        <dbReference type="ARBA" id="ARBA00022989"/>
    </source>
</evidence>
<keyword evidence="3 6" id="KW-1133">Transmembrane helix</keyword>
<dbReference type="SUPFAM" id="SSF144091">
    <property type="entry name" value="Rhomboid-like"/>
    <property type="match status" value="1"/>
</dbReference>
<dbReference type="AlphaFoldDB" id="A0A5B9Y5T1"/>
<comment type="subcellular location">
    <subcellularLocation>
        <location evidence="1">Membrane</location>
        <topology evidence="1">Multi-pass membrane protein</topology>
    </subcellularLocation>
</comment>
<keyword evidence="2 6" id="KW-0812">Transmembrane</keyword>
<evidence type="ECO:0000256" key="1">
    <source>
        <dbReference type="ARBA" id="ARBA00004141"/>
    </source>
</evidence>
<feature type="transmembrane region" description="Helical" evidence="6">
    <location>
        <begin position="279"/>
        <end position="300"/>
    </location>
</feature>
<feature type="transmembrane region" description="Helical" evidence="6">
    <location>
        <begin position="253"/>
        <end position="273"/>
    </location>
</feature>
<evidence type="ECO:0000256" key="5">
    <source>
        <dbReference type="SAM" id="MobiDB-lite"/>
    </source>
</evidence>
<reference evidence="7 8" key="1">
    <citation type="submission" date="2019-08" db="EMBL/GenBank/DDBJ databases">
        <title>Complete genome sequence of Spiroplasma chinense CCH (DSM 19755).</title>
        <authorList>
            <person name="Shen H.-Y."/>
            <person name="Lin Y.-C."/>
            <person name="Chou L."/>
            <person name="Kuo C.-H."/>
        </authorList>
    </citation>
    <scope>NUCLEOTIDE SEQUENCE [LARGE SCALE GENOMIC DNA]</scope>
    <source>
        <strain evidence="7 8">CCH</strain>
    </source>
</reference>
<dbReference type="EMBL" id="CP043026">
    <property type="protein sequence ID" value="QEH62086.1"/>
    <property type="molecule type" value="Genomic_DNA"/>
</dbReference>
<feature type="transmembrane region" description="Helical" evidence="6">
    <location>
        <begin position="156"/>
        <end position="180"/>
    </location>
</feature>